<feature type="transmembrane region" description="Helical" evidence="6">
    <location>
        <begin position="111"/>
        <end position="130"/>
    </location>
</feature>
<evidence type="ECO:0000256" key="2">
    <source>
        <dbReference type="ARBA" id="ARBA00022448"/>
    </source>
</evidence>
<feature type="transmembrane region" description="Helical" evidence="6">
    <location>
        <begin position="55"/>
        <end position="73"/>
    </location>
</feature>
<dbReference type="RefSeq" id="WP_339586116.1">
    <property type="nucleotide sequence ID" value="NZ_JBBHJZ010000001.1"/>
</dbReference>
<dbReference type="SUPFAM" id="SSF103473">
    <property type="entry name" value="MFS general substrate transporter"/>
    <property type="match status" value="1"/>
</dbReference>
<feature type="domain" description="Major facilitator superfamily (MFS) profile" evidence="7">
    <location>
        <begin position="19"/>
        <end position="415"/>
    </location>
</feature>
<dbReference type="EMBL" id="JBBHJZ010000001">
    <property type="protein sequence ID" value="MEJ5976197.1"/>
    <property type="molecule type" value="Genomic_DNA"/>
</dbReference>
<dbReference type="PROSITE" id="PS50850">
    <property type="entry name" value="MFS"/>
    <property type="match status" value="1"/>
</dbReference>
<evidence type="ECO:0000256" key="1">
    <source>
        <dbReference type="ARBA" id="ARBA00004141"/>
    </source>
</evidence>
<feature type="transmembrane region" description="Helical" evidence="6">
    <location>
        <begin position="142"/>
        <end position="168"/>
    </location>
</feature>
<dbReference type="InterPro" id="IPR011701">
    <property type="entry name" value="MFS"/>
</dbReference>
<sequence>MKQDAPLTALGEWRRHGLLPIAAGIGYSTMAIQTYGIGPFVAPLEQTFGWSRSEVMLGLTISNTIGVLLNFAVGVLADRVGPRRVALGGVVVKAGAIAMLATATGTMLNWSLLWLLVAFGAVLAQANVWASAVASRFDKGRGLALAVTLSGSSFCAAIVPVLATWLIGAYGWRLALAGVAGIWLLVALPVVFLFFHGRQDEDRQARKTRPAEAEAPAALAVLPGVTIGEGLRMRAFWQLMVAAFAFAFYTMSIAPNLVPLMSEKGQTALVAAQLAALMGIVGIVARISAGFLLDHFSATILGTVVFTLPVIGCGLMLVDVPGYLVLALAVASFGITIGAEYDVVFYLVSRHFGLKSFASLMGALLTSGALGGATAPFIAGRLHDSSGGYDQMLMVLMVLMGAGAVAIATMGRPKHDWSLGH</sequence>
<dbReference type="Pfam" id="PF07690">
    <property type="entry name" value="MFS_1"/>
    <property type="match status" value="1"/>
</dbReference>
<dbReference type="PANTHER" id="PTHR43385:SF1">
    <property type="entry name" value="RIBOFLAVIN TRANSPORTER RIBJ"/>
    <property type="match status" value="1"/>
</dbReference>
<keyword evidence="4 6" id="KW-1133">Transmembrane helix</keyword>
<evidence type="ECO:0000256" key="5">
    <source>
        <dbReference type="ARBA" id="ARBA00023136"/>
    </source>
</evidence>
<reference evidence="8 9" key="1">
    <citation type="submission" date="2024-03" db="EMBL/GenBank/DDBJ databases">
        <authorList>
            <person name="Jo J.-H."/>
        </authorList>
    </citation>
    <scope>NUCLEOTIDE SEQUENCE [LARGE SCALE GENOMIC DNA]</scope>
    <source>
        <strain evidence="8 9">PS1R-30</strain>
    </source>
</reference>
<keyword evidence="9" id="KW-1185">Reference proteome</keyword>
<feature type="transmembrane region" description="Helical" evidence="6">
    <location>
        <begin position="300"/>
        <end position="318"/>
    </location>
</feature>
<name>A0ABU8RT80_9SPHN</name>
<feature type="transmembrane region" description="Helical" evidence="6">
    <location>
        <begin position="174"/>
        <end position="195"/>
    </location>
</feature>
<evidence type="ECO:0000256" key="4">
    <source>
        <dbReference type="ARBA" id="ARBA00022989"/>
    </source>
</evidence>
<dbReference type="Gene3D" id="1.20.1250.20">
    <property type="entry name" value="MFS general substrate transporter like domains"/>
    <property type="match status" value="2"/>
</dbReference>
<accession>A0ABU8RT80</accession>
<dbReference type="InterPro" id="IPR020846">
    <property type="entry name" value="MFS_dom"/>
</dbReference>
<comment type="subcellular location">
    <subcellularLocation>
        <location evidence="1">Membrane</location>
        <topology evidence="1">Multi-pass membrane protein</topology>
    </subcellularLocation>
</comment>
<feature type="transmembrane region" description="Helical" evidence="6">
    <location>
        <begin position="324"/>
        <end position="348"/>
    </location>
</feature>
<evidence type="ECO:0000313" key="9">
    <source>
        <dbReference type="Proteomes" id="UP001361239"/>
    </source>
</evidence>
<keyword evidence="3 6" id="KW-0812">Transmembrane</keyword>
<feature type="transmembrane region" description="Helical" evidence="6">
    <location>
        <begin position="360"/>
        <end position="379"/>
    </location>
</feature>
<feature type="transmembrane region" description="Helical" evidence="6">
    <location>
        <begin position="85"/>
        <end position="105"/>
    </location>
</feature>
<protein>
    <submittedName>
        <fullName evidence="8">MFS transporter</fullName>
    </submittedName>
</protein>
<feature type="transmembrane region" description="Helical" evidence="6">
    <location>
        <begin position="270"/>
        <end position="293"/>
    </location>
</feature>
<dbReference type="Proteomes" id="UP001361239">
    <property type="component" value="Unassembled WGS sequence"/>
</dbReference>
<feature type="transmembrane region" description="Helical" evidence="6">
    <location>
        <begin position="17"/>
        <end position="35"/>
    </location>
</feature>
<dbReference type="InterPro" id="IPR052983">
    <property type="entry name" value="MFS_Riboflavin_Transporter"/>
</dbReference>
<keyword evidence="2" id="KW-0813">Transport</keyword>
<feature type="transmembrane region" description="Helical" evidence="6">
    <location>
        <begin position="236"/>
        <end position="258"/>
    </location>
</feature>
<evidence type="ECO:0000259" key="7">
    <source>
        <dbReference type="PROSITE" id="PS50850"/>
    </source>
</evidence>
<evidence type="ECO:0000256" key="6">
    <source>
        <dbReference type="SAM" id="Phobius"/>
    </source>
</evidence>
<proteinExistence type="predicted"/>
<dbReference type="PANTHER" id="PTHR43385">
    <property type="entry name" value="RIBOFLAVIN TRANSPORTER RIBJ"/>
    <property type="match status" value="1"/>
</dbReference>
<feature type="transmembrane region" description="Helical" evidence="6">
    <location>
        <begin position="391"/>
        <end position="411"/>
    </location>
</feature>
<dbReference type="InterPro" id="IPR036259">
    <property type="entry name" value="MFS_trans_sf"/>
</dbReference>
<evidence type="ECO:0000313" key="8">
    <source>
        <dbReference type="EMBL" id="MEJ5976197.1"/>
    </source>
</evidence>
<gene>
    <name evidence="8" type="ORF">WG901_06100</name>
</gene>
<evidence type="ECO:0000256" key="3">
    <source>
        <dbReference type="ARBA" id="ARBA00022692"/>
    </source>
</evidence>
<organism evidence="8 9">
    <name type="scientific">Novosphingobium anseongense</name>
    <dbReference type="NCBI Taxonomy" id="3133436"/>
    <lineage>
        <taxon>Bacteria</taxon>
        <taxon>Pseudomonadati</taxon>
        <taxon>Pseudomonadota</taxon>
        <taxon>Alphaproteobacteria</taxon>
        <taxon>Sphingomonadales</taxon>
        <taxon>Sphingomonadaceae</taxon>
        <taxon>Novosphingobium</taxon>
    </lineage>
</organism>
<keyword evidence="5 6" id="KW-0472">Membrane</keyword>
<comment type="caution">
    <text evidence="8">The sequence shown here is derived from an EMBL/GenBank/DDBJ whole genome shotgun (WGS) entry which is preliminary data.</text>
</comment>